<keyword evidence="1" id="KW-0812">Transmembrane</keyword>
<dbReference type="Proteomes" id="UP000251937">
    <property type="component" value="Unassembled WGS sequence"/>
</dbReference>
<evidence type="ECO:0008006" key="6">
    <source>
        <dbReference type="Google" id="ProtNLM"/>
    </source>
</evidence>
<evidence type="ECO:0000313" key="2">
    <source>
        <dbReference type="EMBL" id="SKB41352.1"/>
    </source>
</evidence>
<keyword evidence="4" id="KW-1185">Reference proteome</keyword>
<organism evidence="3 5">
    <name type="scientific">Chryseobacterium balustinum</name>
    <dbReference type="NCBI Taxonomy" id="246"/>
    <lineage>
        <taxon>Bacteria</taxon>
        <taxon>Pseudomonadati</taxon>
        <taxon>Bacteroidota</taxon>
        <taxon>Flavobacteriia</taxon>
        <taxon>Flavobacteriales</taxon>
        <taxon>Weeksellaceae</taxon>
        <taxon>Chryseobacterium group</taxon>
        <taxon>Chryseobacterium</taxon>
    </lineage>
</organism>
<accession>A0AAX2IRE0</accession>
<evidence type="ECO:0000256" key="1">
    <source>
        <dbReference type="SAM" id="Phobius"/>
    </source>
</evidence>
<dbReference type="EMBL" id="FUZE01000001">
    <property type="protein sequence ID" value="SKB41352.1"/>
    <property type="molecule type" value="Genomic_DNA"/>
</dbReference>
<sequence>MILLVFCFFAIASLIIYMAGFYFAFKNKLGILGFLTILFFPLIGSLGIIFYSLNEKSMTDQKI</sequence>
<gene>
    <name evidence="3" type="ORF">NCTC11212_03881</name>
    <name evidence="2" type="ORF">SAMN05421800_101541</name>
</gene>
<feature type="transmembrane region" description="Helical" evidence="1">
    <location>
        <begin position="31"/>
        <end position="53"/>
    </location>
</feature>
<dbReference type="EMBL" id="UAVR01000021">
    <property type="protein sequence ID" value="SQA92238.1"/>
    <property type="molecule type" value="Genomic_DNA"/>
</dbReference>
<dbReference type="Proteomes" id="UP000190669">
    <property type="component" value="Unassembled WGS sequence"/>
</dbReference>
<evidence type="ECO:0000313" key="3">
    <source>
        <dbReference type="EMBL" id="SQA92238.1"/>
    </source>
</evidence>
<proteinExistence type="predicted"/>
<evidence type="ECO:0000313" key="5">
    <source>
        <dbReference type="Proteomes" id="UP000251937"/>
    </source>
</evidence>
<keyword evidence="1" id="KW-1133">Transmembrane helix</keyword>
<reference evidence="2 4" key="1">
    <citation type="submission" date="2017-02" db="EMBL/GenBank/DDBJ databases">
        <authorList>
            <person name="Varghese N."/>
            <person name="Submissions S."/>
        </authorList>
    </citation>
    <scope>NUCLEOTIDE SEQUENCE [LARGE SCALE GENOMIC DNA]</scope>
    <source>
        <strain evidence="2 4">DSM 16775</strain>
    </source>
</reference>
<protein>
    <recommendedName>
        <fullName evidence="6">Cardiolipin synthase N-terminal domain-containing protein</fullName>
    </recommendedName>
</protein>
<reference evidence="3 5" key="2">
    <citation type="submission" date="2018-06" db="EMBL/GenBank/DDBJ databases">
        <authorList>
            <consortium name="Pathogen Informatics"/>
            <person name="Doyle S."/>
        </authorList>
    </citation>
    <scope>NUCLEOTIDE SEQUENCE [LARGE SCALE GENOMIC DNA]</scope>
    <source>
        <strain evidence="3 5">NCTC11212</strain>
    </source>
</reference>
<evidence type="ECO:0000313" key="4">
    <source>
        <dbReference type="Proteomes" id="UP000190669"/>
    </source>
</evidence>
<comment type="caution">
    <text evidence="3">The sequence shown here is derived from an EMBL/GenBank/DDBJ whole genome shotgun (WGS) entry which is preliminary data.</text>
</comment>
<name>A0AAX2IRE0_9FLAO</name>
<keyword evidence="1" id="KW-0472">Membrane</keyword>
<feature type="transmembrane region" description="Helical" evidence="1">
    <location>
        <begin position="5"/>
        <end position="25"/>
    </location>
</feature>
<dbReference type="AlphaFoldDB" id="A0AAX2IRE0"/>